<evidence type="ECO:0000313" key="2">
    <source>
        <dbReference type="Proteomes" id="UP000002408"/>
    </source>
</evidence>
<accession>A7I9K4</accession>
<dbReference type="KEGG" id="mbn:Mboo_1900"/>
<dbReference type="eggNOG" id="arCOG05314">
    <property type="taxonomic scope" value="Archaea"/>
</dbReference>
<dbReference type="AlphaFoldDB" id="A7I9K4"/>
<keyword evidence="2" id="KW-1185">Reference proteome</keyword>
<evidence type="ECO:0000313" key="1">
    <source>
        <dbReference type="EMBL" id="ABS56415.1"/>
    </source>
</evidence>
<dbReference type="OrthoDB" id="113807at2157"/>
<sequence length="88" mass="9775">MGSETYRDLDVSGGTVQCLPEKREPVEHCRLCIHCREFKVKGQFVKSPSLAYCVKCRVTGEVDLSVVQAVRCADRQSEGFHSITSLIG</sequence>
<dbReference type="EMBL" id="CP000780">
    <property type="protein sequence ID" value="ABS56415.1"/>
    <property type="molecule type" value="Genomic_DNA"/>
</dbReference>
<gene>
    <name evidence="1" type="ordered locus">Mboo_1900</name>
</gene>
<organism evidence="1 2">
    <name type="scientific">Methanoregula boonei (strain DSM 21154 / JCM 14090 / 6A8)</name>
    <dbReference type="NCBI Taxonomy" id="456442"/>
    <lineage>
        <taxon>Archaea</taxon>
        <taxon>Methanobacteriati</taxon>
        <taxon>Methanobacteriota</taxon>
        <taxon>Stenosarchaea group</taxon>
        <taxon>Methanomicrobia</taxon>
        <taxon>Methanomicrobiales</taxon>
        <taxon>Methanoregulaceae</taxon>
        <taxon>Methanoregula</taxon>
    </lineage>
</organism>
<reference evidence="2" key="1">
    <citation type="journal article" date="2015" name="Microbiology">
        <title>Genome of Methanoregula boonei 6A8 reveals adaptations to oligotrophic peatland environments.</title>
        <authorList>
            <person name="Braeuer S."/>
            <person name="Cadillo-Quiroz H."/>
            <person name="Kyrpides N."/>
            <person name="Woyke T."/>
            <person name="Goodwin L."/>
            <person name="Detter C."/>
            <person name="Podell S."/>
            <person name="Yavitt J.B."/>
            <person name="Zinder S.H."/>
        </authorList>
    </citation>
    <scope>NUCLEOTIDE SEQUENCE [LARGE SCALE GENOMIC DNA]</scope>
    <source>
        <strain evidence="2">DSM 21154 / JCM 14090 / 6A8</strain>
    </source>
</reference>
<dbReference type="GeneID" id="5410538"/>
<name>A7I9K4_METB6</name>
<dbReference type="RefSeq" id="WP_012107468.1">
    <property type="nucleotide sequence ID" value="NC_009712.1"/>
</dbReference>
<protein>
    <submittedName>
        <fullName evidence="1">Uncharacterized protein</fullName>
    </submittedName>
</protein>
<dbReference type="Proteomes" id="UP000002408">
    <property type="component" value="Chromosome"/>
</dbReference>
<dbReference type="HOGENOM" id="CLU_2490467_0_0_2"/>
<proteinExistence type="predicted"/>